<proteinExistence type="predicted"/>
<dbReference type="InterPro" id="IPR036770">
    <property type="entry name" value="Ankyrin_rpt-contain_sf"/>
</dbReference>
<keyword evidence="1" id="KW-0040">ANK repeat</keyword>
<evidence type="ECO:0000259" key="2">
    <source>
        <dbReference type="PROSITE" id="PS50011"/>
    </source>
</evidence>
<dbReference type="PANTHER" id="PTHR44167:SF18">
    <property type="entry name" value="PROTEIN KINASE DOMAIN-CONTAINING PROTEIN"/>
    <property type="match status" value="1"/>
</dbReference>
<evidence type="ECO:0000256" key="1">
    <source>
        <dbReference type="PROSITE-ProRule" id="PRU00023"/>
    </source>
</evidence>
<dbReference type="GO" id="GO:0005634">
    <property type="term" value="C:nucleus"/>
    <property type="evidence" value="ECO:0007669"/>
    <property type="project" value="TreeGrafter"/>
</dbReference>
<dbReference type="GO" id="GO:0044773">
    <property type="term" value="P:mitotic DNA damage checkpoint signaling"/>
    <property type="evidence" value="ECO:0007669"/>
    <property type="project" value="TreeGrafter"/>
</dbReference>
<dbReference type="SMART" id="SM00248">
    <property type="entry name" value="ANK"/>
    <property type="match status" value="2"/>
</dbReference>
<dbReference type="PROSITE" id="PS50297">
    <property type="entry name" value="ANK_REP_REGION"/>
    <property type="match status" value="1"/>
</dbReference>
<dbReference type="GO" id="GO:0004674">
    <property type="term" value="F:protein serine/threonine kinase activity"/>
    <property type="evidence" value="ECO:0007669"/>
    <property type="project" value="TreeGrafter"/>
</dbReference>
<organism evidence="3 4">
    <name type="scientific">Aphanomyces astaci</name>
    <name type="common">Crayfish plague agent</name>
    <dbReference type="NCBI Taxonomy" id="112090"/>
    <lineage>
        <taxon>Eukaryota</taxon>
        <taxon>Sar</taxon>
        <taxon>Stramenopiles</taxon>
        <taxon>Oomycota</taxon>
        <taxon>Saprolegniomycetes</taxon>
        <taxon>Saprolegniales</taxon>
        <taxon>Verrucalvaceae</taxon>
        <taxon>Aphanomyces</taxon>
    </lineage>
</organism>
<dbReference type="Proteomes" id="UP000285430">
    <property type="component" value="Unassembled WGS sequence"/>
</dbReference>
<dbReference type="Gene3D" id="1.25.40.20">
    <property type="entry name" value="Ankyrin repeat-containing domain"/>
    <property type="match status" value="1"/>
</dbReference>
<dbReference type="Gene3D" id="1.10.510.10">
    <property type="entry name" value="Transferase(Phosphotransferase) domain 1"/>
    <property type="match status" value="1"/>
</dbReference>
<dbReference type="AlphaFoldDB" id="A0A3R7BEB3"/>
<dbReference type="Pfam" id="PF12796">
    <property type="entry name" value="Ank_2"/>
    <property type="match status" value="1"/>
</dbReference>
<dbReference type="EMBL" id="QUTH01002365">
    <property type="protein sequence ID" value="RHZ26345.1"/>
    <property type="molecule type" value="Genomic_DNA"/>
</dbReference>
<name>A0A3R7BEB3_APHAT</name>
<reference evidence="3 4" key="1">
    <citation type="submission" date="2018-08" db="EMBL/GenBank/DDBJ databases">
        <title>Aphanomyces genome sequencing and annotation.</title>
        <authorList>
            <person name="Minardi D."/>
            <person name="Oidtmann B."/>
            <person name="Van Der Giezen M."/>
            <person name="Studholme D.J."/>
        </authorList>
    </citation>
    <scope>NUCLEOTIDE SEQUENCE [LARGE SCALE GENOMIC DNA]</scope>
    <source>
        <strain evidence="3 4">Da</strain>
    </source>
</reference>
<dbReference type="GO" id="GO:0005524">
    <property type="term" value="F:ATP binding"/>
    <property type="evidence" value="ECO:0007669"/>
    <property type="project" value="InterPro"/>
</dbReference>
<feature type="domain" description="Protein kinase" evidence="2">
    <location>
        <begin position="311"/>
        <end position="693"/>
    </location>
</feature>
<dbReference type="SUPFAM" id="SSF56112">
    <property type="entry name" value="Protein kinase-like (PK-like)"/>
    <property type="match status" value="1"/>
</dbReference>
<dbReference type="VEuPathDB" id="FungiDB:H257_08960"/>
<comment type="caution">
    <text evidence="3">The sequence shown here is derived from an EMBL/GenBank/DDBJ whole genome shotgun (WGS) entry which is preliminary data.</text>
</comment>
<sequence>MTLQISLTFEFIVQVQLHTLRTIMTTSDLFAAISNGQPELVLTALKLHDVYVNGTKLINRVLYTPLMLAAELGKADIVRILLARPETQVNRVINAKKSPTPLHLASLHGHIDVVKALLDMPQVDVNATMEVVTLNTPVLRRTQAHAALNALLEARKYEMVASFIEKRVEFDVAFQGSLLLEYVAPYLSASGLVYMLSKDLPIMTIEETDFEVRDELAKQLVVVANPDHQFSWAAFLDPSIVQVNDSIAKEAIAMQVVDFFVATLVDSKDKHNRSVLATADQSVAMYLKRQLYFGHRYEIADGPPVHQSATSVVVQATDHGMYSQVFDDYADAADGGGFLNEDKFLSCIQTLHNVTSALLDGKVTIDAFHDLTSVTGTDCMDWLTFRSFCEQTYGPHVQVAIKFVKHHADYLKELECRRGLSCDYVVGLLPNPKNLSVLQSLPLSGTSIDLASYPHALVLPAGSRSLADIFRHERPRPSDTCRYLRQVAAALSHLHNKGLVHGNVTMDNILRYSHVKLIDLAATTKVGTPALGNAKFTSGILPPEMFYMLANDAEYAQYVSYWHTVGGLKDDDLLQPHSNVVVRSFRHLIPDDQDHHMMLPYQLVPSSPAQDAWALGCLMFEMVSGMQLVPTNRDQEILPRFKRMAATWTDEALHKYIHESVLDDVAGELLCKLLVVDPAQRLSMDQVVAHRYFDVQVATTGDDRTREGIVRAAAQRHLLT</sequence>
<gene>
    <name evidence="3" type="ORF">DYB37_005982</name>
</gene>
<protein>
    <recommendedName>
        <fullName evidence="2">Protein kinase domain-containing protein</fullName>
    </recommendedName>
</protein>
<dbReference type="PANTHER" id="PTHR44167">
    <property type="entry name" value="OVARIAN-SPECIFIC SERINE/THREONINE-PROTEIN KINASE LOK-RELATED"/>
    <property type="match status" value="1"/>
</dbReference>
<evidence type="ECO:0000313" key="4">
    <source>
        <dbReference type="Proteomes" id="UP000285430"/>
    </source>
</evidence>
<evidence type="ECO:0000313" key="3">
    <source>
        <dbReference type="EMBL" id="RHZ26345.1"/>
    </source>
</evidence>
<dbReference type="InterPro" id="IPR002110">
    <property type="entry name" value="Ankyrin_rpt"/>
</dbReference>
<feature type="repeat" description="ANK" evidence="1">
    <location>
        <begin position="97"/>
        <end position="119"/>
    </location>
</feature>
<dbReference type="PROSITE" id="PS50011">
    <property type="entry name" value="PROTEIN_KINASE_DOM"/>
    <property type="match status" value="1"/>
</dbReference>
<dbReference type="PROSITE" id="PS50088">
    <property type="entry name" value="ANK_REPEAT"/>
    <property type="match status" value="1"/>
</dbReference>
<dbReference type="InterPro" id="IPR000719">
    <property type="entry name" value="Prot_kinase_dom"/>
</dbReference>
<dbReference type="GO" id="GO:0005737">
    <property type="term" value="C:cytoplasm"/>
    <property type="evidence" value="ECO:0007669"/>
    <property type="project" value="TreeGrafter"/>
</dbReference>
<accession>A0A3R7BEB3</accession>
<dbReference type="SMART" id="SM00220">
    <property type="entry name" value="S_TKc"/>
    <property type="match status" value="1"/>
</dbReference>
<dbReference type="SUPFAM" id="SSF48403">
    <property type="entry name" value="Ankyrin repeat"/>
    <property type="match status" value="1"/>
</dbReference>
<dbReference type="InterPro" id="IPR011009">
    <property type="entry name" value="Kinase-like_dom_sf"/>
</dbReference>
<dbReference type="Pfam" id="PF00069">
    <property type="entry name" value="Pkinase"/>
    <property type="match status" value="1"/>
</dbReference>